<protein>
    <submittedName>
        <fullName evidence="1">Uncharacterized protein</fullName>
    </submittedName>
</protein>
<gene>
    <name evidence="1" type="ORF">Lalb_Chr23g0276291</name>
</gene>
<comment type="caution">
    <text evidence="1">The sequence shown here is derived from an EMBL/GenBank/DDBJ whole genome shotgun (WGS) entry which is preliminary data.</text>
</comment>
<dbReference type="Proteomes" id="UP000447434">
    <property type="component" value="Chromosome 23"/>
</dbReference>
<proteinExistence type="predicted"/>
<evidence type="ECO:0000313" key="2">
    <source>
        <dbReference type="Proteomes" id="UP000447434"/>
    </source>
</evidence>
<evidence type="ECO:0000313" key="1">
    <source>
        <dbReference type="EMBL" id="KAE9587660.1"/>
    </source>
</evidence>
<keyword evidence="2" id="KW-1185">Reference proteome</keyword>
<reference evidence="2" key="1">
    <citation type="journal article" date="2020" name="Nat. Commun.">
        <title>Genome sequence of the cluster root forming white lupin.</title>
        <authorList>
            <person name="Hufnagel B."/>
            <person name="Marques A."/>
            <person name="Soriano A."/>
            <person name="Marques L."/>
            <person name="Divol F."/>
            <person name="Doumas P."/>
            <person name="Sallet E."/>
            <person name="Mancinotti D."/>
            <person name="Carrere S."/>
            <person name="Marande W."/>
            <person name="Arribat S."/>
            <person name="Keller J."/>
            <person name="Huneau C."/>
            <person name="Blein T."/>
            <person name="Aime D."/>
            <person name="Laguerre M."/>
            <person name="Taylor J."/>
            <person name="Schubert V."/>
            <person name="Nelson M."/>
            <person name="Geu-Flores F."/>
            <person name="Crespi M."/>
            <person name="Gallardo-Guerrero K."/>
            <person name="Delaux P.-M."/>
            <person name="Salse J."/>
            <person name="Berges H."/>
            <person name="Guyot R."/>
            <person name="Gouzy J."/>
            <person name="Peret B."/>
        </authorList>
    </citation>
    <scope>NUCLEOTIDE SEQUENCE [LARGE SCALE GENOMIC DNA]</scope>
    <source>
        <strain evidence="2">cv. Amiga</strain>
    </source>
</reference>
<dbReference type="EMBL" id="WOCE01000023">
    <property type="protein sequence ID" value="KAE9587660.1"/>
    <property type="molecule type" value="Genomic_DNA"/>
</dbReference>
<name>A0A6A4NDZ2_LUPAL</name>
<accession>A0A6A4NDZ2</accession>
<sequence>MKESYIPQLSNKLRESFNYIVENFDVVLNDGLYLFSNNPYNLIFQDESILKR</sequence>
<dbReference type="AlphaFoldDB" id="A0A6A4NDZ2"/>
<organism evidence="1 2">
    <name type="scientific">Lupinus albus</name>
    <name type="common">White lupine</name>
    <name type="synonym">Lupinus termis</name>
    <dbReference type="NCBI Taxonomy" id="3870"/>
    <lineage>
        <taxon>Eukaryota</taxon>
        <taxon>Viridiplantae</taxon>
        <taxon>Streptophyta</taxon>
        <taxon>Embryophyta</taxon>
        <taxon>Tracheophyta</taxon>
        <taxon>Spermatophyta</taxon>
        <taxon>Magnoliopsida</taxon>
        <taxon>eudicotyledons</taxon>
        <taxon>Gunneridae</taxon>
        <taxon>Pentapetalae</taxon>
        <taxon>rosids</taxon>
        <taxon>fabids</taxon>
        <taxon>Fabales</taxon>
        <taxon>Fabaceae</taxon>
        <taxon>Papilionoideae</taxon>
        <taxon>50 kb inversion clade</taxon>
        <taxon>genistoids sensu lato</taxon>
        <taxon>core genistoids</taxon>
        <taxon>Genisteae</taxon>
        <taxon>Lupinus</taxon>
    </lineage>
</organism>